<accession>A0A9W4SJ93</accession>
<name>A0A9W4SJ93_9GLOM</name>
<dbReference type="EMBL" id="CAMKVN010000714">
    <property type="protein sequence ID" value="CAI2170570.1"/>
    <property type="molecule type" value="Genomic_DNA"/>
</dbReference>
<organism evidence="2 3">
    <name type="scientific">Funneliformis geosporum</name>
    <dbReference type="NCBI Taxonomy" id="1117311"/>
    <lineage>
        <taxon>Eukaryota</taxon>
        <taxon>Fungi</taxon>
        <taxon>Fungi incertae sedis</taxon>
        <taxon>Mucoromycota</taxon>
        <taxon>Glomeromycotina</taxon>
        <taxon>Glomeromycetes</taxon>
        <taxon>Glomerales</taxon>
        <taxon>Glomeraceae</taxon>
        <taxon>Funneliformis</taxon>
    </lineage>
</organism>
<feature type="region of interest" description="Disordered" evidence="1">
    <location>
        <begin position="22"/>
        <end position="41"/>
    </location>
</feature>
<protein>
    <submittedName>
        <fullName evidence="2">11682_t:CDS:1</fullName>
    </submittedName>
</protein>
<feature type="non-terminal residue" evidence="2">
    <location>
        <position position="1"/>
    </location>
</feature>
<evidence type="ECO:0000313" key="2">
    <source>
        <dbReference type="EMBL" id="CAI2170570.1"/>
    </source>
</evidence>
<evidence type="ECO:0000256" key="1">
    <source>
        <dbReference type="SAM" id="MobiDB-lite"/>
    </source>
</evidence>
<sequence length="41" mass="4784">YLDFEKEELSLFTIQCKKELQTENSSSDLPNLKDYNQSLAT</sequence>
<proteinExistence type="predicted"/>
<dbReference type="AlphaFoldDB" id="A0A9W4SJ93"/>
<gene>
    <name evidence="2" type="ORF">FWILDA_LOCUS4647</name>
</gene>
<reference evidence="2" key="1">
    <citation type="submission" date="2022-08" db="EMBL/GenBank/DDBJ databases">
        <authorList>
            <person name="Kallberg Y."/>
            <person name="Tangrot J."/>
            <person name="Rosling A."/>
        </authorList>
    </citation>
    <scope>NUCLEOTIDE SEQUENCE</scope>
    <source>
        <strain evidence="2">Wild A</strain>
    </source>
</reference>
<dbReference type="Proteomes" id="UP001153678">
    <property type="component" value="Unassembled WGS sequence"/>
</dbReference>
<keyword evidence="3" id="KW-1185">Reference proteome</keyword>
<evidence type="ECO:0000313" key="3">
    <source>
        <dbReference type="Proteomes" id="UP001153678"/>
    </source>
</evidence>
<comment type="caution">
    <text evidence="2">The sequence shown here is derived from an EMBL/GenBank/DDBJ whole genome shotgun (WGS) entry which is preliminary data.</text>
</comment>